<evidence type="ECO:0000313" key="2">
    <source>
        <dbReference type="EMBL" id="SKA23855.1"/>
    </source>
</evidence>
<dbReference type="Proteomes" id="UP000190092">
    <property type="component" value="Unassembled WGS sequence"/>
</dbReference>
<dbReference type="AlphaFoldDB" id="A0A1T4S6I4"/>
<accession>A0A1T4S6I4</accession>
<sequence>MPDADPQSFESHADHSPALPVPAKRRRRVWPWIVAAIVVLIGGGAIAYWQFADQPPPWFVGTPIYTARTDITGNRLLVIHSKLLYSADGKYSATRTVYEHGKPPAEQSYAGSWRQDGQWICLRMDWKPDREFCNTFIETEQGWIVLNKGDARTTPVMLAAPSPPSEQDLVPLPPGASCSFAGSTVAHATSVMAFEASVVNPGQSCKAEVRTCTDGELSGSFPYAVCSAAIVLPLPSKKPAPRRSPPRP</sequence>
<dbReference type="EMBL" id="FUWJ01000007">
    <property type="protein sequence ID" value="SKA23855.1"/>
    <property type="molecule type" value="Genomic_DNA"/>
</dbReference>
<organism evidence="2 3">
    <name type="scientific">Enhydrobacter aerosaccus</name>
    <dbReference type="NCBI Taxonomy" id="225324"/>
    <lineage>
        <taxon>Bacteria</taxon>
        <taxon>Pseudomonadati</taxon>
        <taxon>Pseudomonadota</taxon>
        <taxon>Alphaproteobacteria</taxon>
        <taxon>Hyphomicrobiales</taxon>
        <taxon>Enhydrobacter</taxon>
    </lineage>
</organism>
<keyword evidence="1" id="KW-0472">Membrane</keyword>
<keyword evidence="3" id="KW-1185">Reference proteome</keyword>
<evidence type="ECO:0000256" key="1">
    <source>
        <dbReference type="SAM" id="Phobius"/>
    </source>
</evidence>
<evidence type="ECO:0000313" key="3">
    <source>
        <dbReference type="Proteomes" id="UP000190092"/>
    </source>
</evidence>
<reference evidence="3" key="1">
    <citation type="submission" date="2017-02" db="EMBL/GenBank/DDBJ databases">
        <authorList>
            <person name="Varghese N."/>
            <person name="Submissions S."/>
        </authorList>
    </citation>
    <scope>NUCLEOTIDE SEQUENCE [LARGE SCALE GENOMIC DNA]</scope>
    <source>
        <strain evidence="3">ATCC 27094</strain>
    </source>
</reference>
<gene>
    <name evidence="2" type="ORF">SAMN02745126_04351</name>
</gene>
<keyword evidence="1" id="KW-0812">Transmembrane</keyword>
<protein>
    <submittedName>
        <fullName evidence="2">Uncharacterized protein</fullName>
    </submittedName>
</protein>
<feature type="transmembrane region" description="Helical" evidence="1">
    <location>
        <begin position="29"/>
        <end position="49"/>
    </location>
</feature>
<keyword evidence="1" id="KW-1133">Transmembrane helix</keyword>
<proteinExistence type="predicted"/>
<name>A0A1T4S6I4_9HYPH</name>